<organism evidence="1 2">
    <name type="scientific">Bauhinia variegata</name>
    <name type="common">Purple orchid tree</name>
    <name type="synonym">Phanera variegata</name>
    <dbReference type="NCBI Taxonomy" id="167791"/>
    <lineage>
        <taxon>Eukaryota</taxon>
        <taxon>Viridiplantae</taxon>
        <taxon>Streptophyta</taxon>
        <taxon>Embryophyta</taxon>
        <taxon>Tracheophyta</taxon>
        <taxon>Spermatophyta</taxon>
        <taxon>Magnoliopsida</taxon>
        <taxon>eudicotyledons</taxon>
        <taxon>Gunneridae</taxon>
        <taxon>Pentapetalae</taxon>
        <taxon>rosids</taxon>
        <taxon>fabids</taxon>
        <taxon>Fabales</taxon>
        <taxon>Fabaceae</taxon>
        <taxon>Cercidoideae</taxon>
        <taxon>Cercideae</taxon>
        <taxon>Bauhiniinae</taxon>
        <taxon>Bauhinia</taxon>
    </lineage>
</organism>
<gene>
    <name evidence="1" type="ORF">L6164_016741</name>
</gene>
<evidence type="ECO:0000313" key="2">
    <source>
        <dbReference type="Proteomes" id="UP000828941"/>
    </source>
</evidence>
<name>A0ACB9N9B3_BAUVA</name>
<accession>A0ACB9N9B3</accession>
<dbReference type="Proteomes" id="UP000828941">
    <property type="component" value="Chromosome 7"/>
</dbReference>
<sequence length="357" mass="39417">MEGEAIDFQDWEVLHKSEDIGPVVDSGNLLGIDSDSDGVIRSDYFSIDGQKRYAQVAEEVDVNEEDSVESDNPSWIDPAGETGCGRKNSSEFWSDTSSDRSEERKLSGFFGGSDVGSAEIVKSHVSFGGVGEIEAEHKRFGDFSFREGKGSDLDVINELKFVVNSKSQAGLQDFGQIQISEKCFSDSGGDGLMTDLASGNNAKMPDMSGRSNELDGELNSKDKLRREESSVDSKIVSVVEMKSDSKPDGEGEKRRMVWWKVPVEVLRYCVFRVGPVWSLSVAAAFVGFIILGRKLYKLKRKSQSLKLKVTVDDKKVSQFMNRAARLNEAFSVVRRVPIIRPALPASGVTPWPVMSMR</sequence>
<reference evidence="1 2" key="1">
    <citation type="journal article" date="2022" name="DNA Res.">
        <title>Chromosomal-level genome assembly of the orchid tree Bauhinia variegata (Leguminosae; Cercidoideae) supports the allotetraploid origin hypothesis of Bauhinia.</title>
        <authorList>
            <person name="Zhong Y."/>
            <person name="Chen Y."/>
            <person name="Zheng D."/>
            <person name="Pang J."/>
            <person name="Liu Y."/>
            <person name="Luo S."/>
            <person name="Meng S."/>
            <person name="Qian L."/>
            <person name="Wei D."/>
            <person name="Dai S."/>
            <person name="Zhou R."/>
        </authorList>
    </citation>
    <scope>NUCLEOTIDE SEQUENCE [LARGE SCALE GENOMIC DNA]</scope>
    <source>
        <strain evidence="1">BV-YZ2020</strain>
    </source>
</reference>
<keyword evidence="2" id="KW-1185">Reference proteome</keyword>
<proteinExistence type="predicted"/>
<comment type="caution">
    <text evidence="1">The sequence shown here is derived from an EMBL/GenBank/DDBJ whole genome shotgun (WGS) entry which is preliminary data.</text>
</comment>
<dbReference type="EMBL" id="CM039432">
    <property type="protein sequence ID" value="KAI4331786.1"/>
    <property type="molecule type" value="Genomic_DNA"/>
</dbReference>
<protein>
    <submittedName>
        <fullName evidence="1">Uncharacterized protein</fullName>
    </submittedName>
</protein>
<evidence type="ECO:0000313" key="1">
    <source>
        <dbReference type="EMBL" id="KAI4331786.1"/>
    </source>
</evidence>